<comment type="caution">
    <text evidence="1">The sequence shown here is derived from an EMBL/GenBank/DDBJ whole genome shotgun (WGS) entry which is preliminary data.</text>
</comment>
<accession>A0AAD6AWW4</accession>
<sequence length="66" mass="7187">GPSLLLRLCLAAGLPVPLWVLAKCLKLHLLKAACSVLITIGAILHSPSSWLLPHGIPYHRKPSKRF</sequence>
<evidence type="ECO:0000313" key="1">
    <source>
        <dbReference type="EMBL" id="KAJ4932429.1"/>
    </source>
</evidence>
<proteinExistence type="predicted"/>
<evidence type="ECO:0000313" key="2">
    <source>
        <dbReference type="Proteomes" id="UP001219934"/>
    </source>
</evidence>
<gene>
    <name evidence="1" type="ORF">JOQ06_010851</name>
</gene>
<feature type="non-terminal residue" evidence="1">
    <location>
        <position position="1"/>
    </location>
</feature>
<name>A0AAD6AWW4_9TELE</name>
<dbReference type="AlphaFoldDB" id="A0AAD6AWW4"/>
<reference evidence="1" key="1">
    <citation type="submission" date="2022-11" db="EMBL/GenBank/DDBJ databases">
        <title>Chromosome-level genome of Pogonophryne albipinna.</title>
        <authorList>
            <person name="Jo E."/>
        </authorList>
    </citation>
    <scope>NUCLEOTIDE SEQUENCE</scope>
    <source>
        <strain evidence="1">SGF0006</strain>
        <tissue evidence="1">Muscle</tissue>
    </source>
</reference>
<organism evidence="1 2">
    <name type="scientific">Pogonophryne albipinna</name>
    <dbReference type="NCBI Taxonomy" id="1090488"/>
    <lineage>
        <taxon>Eukaryota</taxon>
        <taxon>Metazoa</taxon>
        <taxon>Chordata</taxon>
        <taxon>Craniata</taxon>
        <taxon>Vertebrata</taxon>
        <taxon>Euteleostomi</taxon>
        <taxon>Actinopterygii</taxon>
        <taxon>Neopterygii</taxon>
        <taxon>Teleostei</taxon>
        <taxon>Neoteleostei</taxon>
        <taxon>Acanthomorphata</taxon>
        <taxon>Eupercaria</taxon>
        <taxon>Perciformes</taxon>
        <taxon>Notothenioidei</taxon>
        <taxon>Pogonophryne</taxon>
    </lineage>
</organism>
<dbReference type="EMBL" id="JAPTMU010000014">
    <property type="protein sequence ID" value="KAJ4932429.1"/>
    <property type="molecule type" value="Genomic_DNA"/>
</dbReference>
<feature type="non-terminal residue" evidence="1">
    <location>
        <position position="66"/>
    </location>
</feature>
<keyword evidence="2" id="KW-1185">Reference proteome</keyword>
<protein>
    <submittedName>
        <fullName evidence="1">Uncharacterized protein</fullName>
    </submittedName>
</protein>
<dbReference type="Proteomes" id="UP001219934">
    <property type="component" value="Unassembled WGS sequence"/>
</dbReference>